<evidence type="ECO:0000256" key="10">
    <source>
        <dbReference type="RuleBase" id="RU003657"/>
    </source>
</evidence>
<dbReference type="GO" id="GO:0000162">
    <property type="term" value="P:L-tryptophan biosynthetic process"/>
    <property type="evidence" value="ECO:0007669"/>
    <property type="project" value="TreeGrafter"/>
</dbReference>
<evidence type="ECO:0000256" key="4">
    <source>
        <dbReference type="ARBA" id="ARBA00009667"/>
    </source>
</evidence>
<dbReference type="InterPro" id="IPR011060">
    <property type="entry name" value="RibuloseP-bd_barrel"/>
</dbReference>
<dbReference type="NCBIfam" id="TIGR00007">
    <property type="entry name" value="1-(5-phosphoribosyl)-5-[(5-phosphoribosylamino)methylideneamino]imidazole-4-carboxamide isomerase"/>
    <property type="match status" value="1"/>
</dbReference>
<dbReference type="PANTHER" id="PTHR43090:SF2">
    <property type="entry name" value="1-(5-PHOSPHORIBOSYL)-5-[(5-PHOSPHORIBOSYLAMINO)METHYLIDENEAMINO] IMIDAZOLE-4-CARBOXAMIDE ISOMERASE"/>
    <property type="match status" value="1"/>
</dbReference>
<evidence type="ECO:0000256" key="7">
    <source>
        <dbReference type="ARBA" id="ARBA00023102"/>
    </source>
</evidence>
<dbReference type="EMBL" id="BRXS01000002">
    <property type="protein sequence ID" value="GLC24465.1"/>
    <property type="molecule type" value="Genomic_DNA"/>
</dbReference>
<dbReference type="InterPro" id="IPR044524">
    <property type="entry name" value="Isoase_HisA-like"/>
</dbReference>
<evidence type="ECO:0000256" key="2">
    <source>
        <dbReference type="ARBA" id="ARBA00004496"/>
    </source>
</evidence>
<dbReference type="Pfam" id="PF00977">
    <property type="entry name" value="His_biosynth"/>
    <property type="match status" value="1"/>
</dbReference>
<gene>
    <name evidence="9" type="primary">hisA</name>
    <name evidence="12" type="ORF">rosag_09780</name>
</gene>
<evidence type="ECO:0000256" key="1">
    <source>
        <dbReference type="ARBA" id="ARBA00000901"/>
    </source>
</evidence>
<evidence type="ECO:0000256" key="11">
    <source>
        <dbReference type="RuleBase" id="RU003658"/>
    </source>
</evidence>
<dbReference type="GO" id="GO:0000105">
    <property type="term" value="P:L-histidine biosynthetic process"/>
    <property type="evidence" value="ECO:0007669"/>
    <property type="project" value="UniProtKB-UniRule"/>
</dbReference>
<keyword evidence="5 9" id="KW-0963">Cytoplasm</keyword>
<dbReference type="GO" id="GO:0005737">
    <property type="term" value="C:cytoplasm"/>
    <property type="evidence" value="ECO:0007669"/>
    <property type="project" value="UniProtKB-SubCell"/>
</dbReference>
<comment type="catalytic activity">
    <reaction evidence="1 9 11">
        <text>1-(5-phospho-beta-D-ribosyl)-5-[(5-phospho-beta-D-ribosylamino)methylideneamino]imidazole-4-carboxamide = 5-[(5-phospho-1-deoxy-D-ribulos-1-ylimino)methylamino]-1-(5-phospho-beta-D-ribosyl)imidazole-4-carboxamide</text>
        <dbReference type="Rhea" id="RHEA:15469"/>
        <dbReference type="ChEBI" id="CHEBI:58435"/>
        <dbReference type="ChEBI" id="CHEBI:58525"/>
        <dbReference type="EC" id="5.3.1.16"/>
    </reaction>
</comment>
<comment type="caution">
    <text evidence="12">The sequence shown here is derived from an EMBL/GenBank/DDBJ whole genome shotgun (WGS) entry which is preliminary data.</text>
</comment>
<keyword evidence="7 9" id="KW-0368">Histidine biosynthesis</keyword>
<dbReference type="InterPro" id="IPR006062">
    <property type="entry name" value="His_biosynth"/>
</dbReference>
<evidence type="ECO:0000313" key="12">
    <source>
        <dbReference type="EMBL" id="GLC24465.1"/>
    </source>
</evidence>
<dbReference type="InterPro" id="IPR006063">
    <property type="entry name" value="HisA_bact_arch"/>
</dbReference>
<dbReference type="Gene3D" id="3.20.20.70">
    <property type="entry name" value="Aldolase class I"/>
    <property type="match status" value="1"/>
</dbReference>
<evidence type="ECO:0000256" key="5">
    <source>
        <dbReference type="ARBA" id="ARBA00022490"/>
    </source>
</evidence>
<dbReference type="PANTHER" id="PTHR43090">
    <property type="entry name" value="1-(5-PHOSPHORIBOSYL)-5-[(5-PHOSPHORIBOSYLAMINO)METHYLIDENEAMINO] IMIDAZOLE-4-CARBOXAMIDE ISOMERASE"/>
    <property type="match status" value="1"/>
</dbReference>
<protein>
    <recommendedName>
        <fullName evidence="9 11">1-(5-phosphoribosyl)-5-[(5-phosphoribosylamino)methylideneamino] imidazole-4-carboxamide isomerase</fullName>
        <ecNumber evidence="9 11">5.3.1.16</ecNumber>
    </recommendedName>
    <alternativeName>
        <fullName evidence="9">Phosphoribosylformimino-5-aminoimidazole carboxamide ribotide isomerase</fullName>
    </alternativeName>
</protein>
<keyword evidence="8 9" id="KW-0413">Isomerase</keyword>
<dbReference type="InterPro" id="IPR013785">
    <property type="entry name" value="Aldolase_TIM"/>
</dbReference>
<evidence type="ECO:0000256" key="6">
    <source>
        <dbReference type="ARBA" id="ARBA00022605"/>
    </source>
</evidence>
<organism evidence="12 13">
    <name type="scientific">Roseisolibacter agri</name>
    <dbReference type="NCBI Taxonomy" id="2014610"/>
    <lineage>
        <taxon>Bacteria</taxon>
        <taxon>Pseudomonadati</taxon>
        <taxon>Gemmatimonadota</taxon>
        <taxon>Gemmatimonadia</taxon>
        <taxon>Gemmatimonadales</taxon>
        <taxon>Gemmatimonadaceae</taxon>
        <taxon>Roseisolibacter</taxon>
    </lineage>
</organism>
<comment type="pathway">
    <text evidence="3 9 11">Amino-acid biosynthesis; L-histidine biosynthesis; L-histidine from 5-phospho-alpha-D-ribose 1-diphosphate: step 4/9.</text>
</comment>
<feature type="active site" description="Proton donor" evidence="9">
    <location>
        <position position="129"/>
    </location>
</feature>
<dbReference type="CDD" id="cd04732">
    <property type="entry name" value="HisA"/>
    <property type="match status" value="1"/>
</dbReference>
<name>A0AA37QDU1_9BACT</name>
<feature type="active site" description="Proton acceptor" evidence="9">
    <location>
        <position position="8"/>
    </location>
</feature>
<evidence type="ECO:0000256" key="9">
    <source>
        <dbReference type="HAMAP-Rule" id="MF_01014"/>
    </source>
</evidence>
<dbReference type="InterPro" id="IPR023016">
    <property type="entry name" value="HisA/PriA"/>
</dbReference>
<reference evidence="12" key="1">
    <citation type="submission" date="2022-08" db="EMBL/GenBank/DDBJ databases">
        <title>Draft genome sequencing of Roseisolibacter agri AW1220.</title>
        <authorList>
            <person name="Tobiishi Y."/>
            <person name="Tonouchi A."/>
        </authorList>
    </citation>
    <scope>NUCLEOTIDE SEQUENCE</scope>
    <source>
        <strain evidence="12">AW1220</strain>
    </source>
</reference>
<dbReference type="SUPFAM" id="SSF51366">
    <property type="entry name" value="Ribulose-phoshate binding barrel"/>
    <property type="match status" value="1"/>
</dbReference>
<comment type="similarity">
    <text evidence="4 9 10">Belongs to the HisA/HisF family.</text>
</comment>
<dbReference type="HAMAP" id="MF_01014">
    <property type="entry name" value="HisA"/>
    <property type="match status" value="1"/>
</dbReference>
<dbReference type="GO" id="GO:0003949">
    <property type="term" value="F:1-(5-phosphoribosyl)-5-[(5-phosphoribosylamino)methylideneamino]imidazole-4-carboxamide isomerase activity"/>
    <property type="evidence" value="ECO:0007669"/>
    <property type="project" value="UniProtKB-UniRule"/>
</dbReference>
<dbReference type="RefSeq" id="WP_284348913.1">
    <property type="nucleotide sequence ID" value="NZ_BRXS01000002.1"/>
</dbReference>
<sequence length="240" mass="25863">MIVIPAVDLRDGACVQLVGGEYADERVRLEDPLAVAREWARLGFRRLHVVDLDAATGRGSNAATVAEIVRHGGFDVVQVGGGVRDESDIERLLDAGASAVVVGTRGLEDPDWLREMAERYPHEIILAADVRERRITTRGWTQTLPRIVTDVVEELADLPLAAVMVTAVHKEGQMQGTDLPLMEDVVDASHVPVFASGGVSSANDLRALQDRGVAGAIVGMALYTGALDPRAVIEEFHDED</sequence>
<evidence type="ECO:0000256" key="8">
    <source>
        <dbReference type="ARBA" id="ARBA00023235"/>
    </source>
</evidence>
<accession>A0AA37QDU1</accession>
<evidence type="ECO:0000256" key="3">
    <source>
        <dbReference type="ARBA" id="ARBA00005133"/>
    </source>
</evidence>
<keyword evidence="6 9" id="KW-0028">Amino-acid biosynthesis</keyword>
<dbReference type="EC" id="5.3.1.16" evidence="9 11"/>
<dbReference type="AlphaFoldDB" id="A0AA37QDU1"/>
<evidence type="ECO:0000313" key="13">
    <source>
        <dbReference type="Proteomes" id="UP001161325"/>
    </source>
</evidence>
<proteinExistence type="inferred from homology"/>
<keyword evidence="13" id="KW-1185">Reference proteome</keyword>
<dbReference type="FunFam" id="3.20.20.70:FF:000009">
    <property type="entry name" value="1-(5-phosphoribosyl)-5-[(5-phosphoribosylamino)methylideneamino] imidazole-4-carboxamide isomerase"/>
    <property type="match status" value="1"/>
</dbReference>
<dbReference type="Proteomes" id="UP001161325">
    <property type="component" value="Unassembled WGS sequence"/>
</dbReference>
<comment type="subcellular location">
    <subcellularLocation>
        <location evidence="2 9 11">Cytoplasm</location>
    </subcellularLocation>
</comment>